<organism evidence="2 3">
    <name type="scientific">Monoraphidium neglectum</name>
    <dbReference type="NCBI Taxonomy" id="145388"/>
    <lineage>
        <taxon>Eukaryota</taxon>
        <taxon>Viridiplantae</taxon>
        <taxon>Chlorophyta</taxon>
        <taxon>core chlorophytes</taxon>
        <taxon>Chlorophyceae</taxon>
        <taxon>CS clade</taxon>
        <taxon>Sphaeropleales</taxon>
        <taxon>Selenastraceae</taxon>
        <taxon>Monoraphidium</taxon>
    </lineage>
</organism>
<dbReference type="GeneID" id="25734150"/>
<name>A0A0D2LHR6_9CHLO</name>
<proteinExistence type="predicted"/>
<dbReference type="RefSeq" id="XP_013890589.1">
    <property type="nucleotide sequence ID" value="XM_014035135.1"/>
</dbReference>
<reference evidence="2 3" key="1">
    <citation type="journal article" date="2013" name="BMC Genomics">
        <title>Reconstruction of the lipid metabolism for the microalga Monoraphidium neglectum from its genome sequence reveals characteristics suitable for biofuel production.</title>
        <authorList>
            <person name="Bogen C."/>
            <person name="Al-Dilaimi A."/>
            <person name="Albersmeier A."/>
            <person name="Wichmann J."/>
            <person name="Grundmann M."/>
            <person name="Rupp O."/>
            <person name="Lauersen K.J."/>
            <person name="Blifernez-Klassen O."/>
            <person name="Kalinowski J."/>
            <person name="Goesmann A."/>
            <person name="Mussgnug J.H."/>
            <person name="Kruse O."/>
        </authorList>
    </citation>
    <scope>NUCLEOTIDE SEQUENCE [LARGE SCALE GENOMIC DNA]</scope>
    <source>
        <strain evidence="2 3">SAG 48.87</strain>
    </source>
</reference>
<protein>
    <submittedName>
        <fullName evidence="2">Uncharacterized protein</fullName>
    </submittedName>
</protein>
<evidence type="ECO:0000313" key="3">
    <source>
        <dbReference type="Proteomes" id="UP000054498"/>
    </source>
</evidence>
<dbReference type="AlphaFoldDB" id="A0A0D2LHR6"/>
<sequence length="70" mass="7547">KLQGELDHRKAQLAEETAKRDRARAQTALLNAIFLMIGSMEQLTAPDATPAEDEAALSAIADQIDAIQSL</sequence>
<gene>
    <name evidence="2" type="ORF">MNEG_16395</name>
</gene>
<keyword evidence="3" id="KW-1185">Reference proteome</keyword>
<feature type="non-terminal residue" evidence="2">
    <location>
        <position position="70"/>
    </location>
</feature>
<feature type="non-terminal residue" evidence="2">
    <location>
        <position position="1"/>
    </location>
</feature>
<evidence type="ECO:0000256" key="1">
    <source>
        <dbReference type="SAM" id="MobiDB-lite"/>
    </source>
</evidence>
<accession>A0A0D2LHR6</accession>
<evidence type="ECO:0000313" key="2">
    <source>
        <dbReference type="EMBL" id="KIY91569.1"/>
    </source>
</evidence>
<dbReference type="Proteomes" id="UP000054498">
    <property type="component" value="Unassembled WGS sequence"/>
</dbReference>
<dbReference type="EMBL" id="KK106529">
    <property type="protein sequence ID" value="KIY91569.1"/>
    <property type="molecule type" value="Genomic_DNA"/>
</dbReference>
<feature type="region of interest" description="Disordered" evidence="1">
    <location>
        <begin position="1"/>
        <end position="21"/>
    </location>
</feature>
<dbReference type="KEGG" id="mng:MNEG_16395"/>